<evidence type="ECO:0000313" key="4">
    <source>
        <dbReference type="Proteomes" id="UP000001307"/>
    </source>
</evidence>
<dbReference type="AlphaFoldDB" id="E4WUK8"/>
<dbReference type="InterPro" id="IPR015915">
    <property type="entry name" value="Kelch-typ_b-propeller"/>
</dbReference>
<evidence type="ECO:0000256" key="2">
    <source>
        <dbReference type="ARBA" id="ARBA00022737"/>
    </source>
</evidence>
<name>E4WUK8_OIKDI</name>
<keyword evidence="4" id="KW-1185">Reference proteome</keyword>
<evidence type="ECO:0000256" key="1">
    <source>
        <dbReference type="ARBA" id="ARBA00022441"/>
    </source>
</evidence>
<organism evidence="3">
    <name type="scientific">Oikopleura dioica</name>
    <name type="common">Tunicate</name>
    <dbReference type="NCBI Taxonomy" id="34765"/>
    <lineage>
        <taxon>Eukaryota</taxon>
        <taxon>Metazoa</taxon>
        <taxon>Chordata</taxon>
        <taxon>Tunicata</taxon>
        <taxon>Appendicularia</taxon>
        <taxon>Copelata</taxon>
        <taxon>Oikopleuridae</taxon>
        <taxon>Oikopleura</taxon>
    </lineage>
</organism>
<dbReference type="PANTHER" id="PTHR46344:SF27">
    <property type="entry name" value="KELCH REPEAT SUPERFAMILY PROTEIN"/>
    <property type="match status" value="1"/>
</dbReference>
<protein>
    <submittedName>
        <fullName evidence="3">Uncharacterized protein</fullName>
    </submittedName>
</protein>
<keyword evidence="1" id="KW-0880">Kelch repeat</keyword>
<sequence length="428" mass="48369">MCKVIKNCVFCDFPDTVDFSELQGTTVCPNYLAKLETFRPLPVNRLRNVENLQECLKSLTDKTDNSNAHINQIKIEIEALQIALACKLEHLEMAKKENVAEQVILHALALLPANAKKLATWICKNASWIASLNTLTRCPGDCARVESDCLFRCQENNYGLFAANKDYMEVNFGTDVAEYSFAFDFAGHDFETACSVGFEGEYYIIGGIKNFQRVSKVSDCGLSQVDFMYQAFYEHRCTNWNGAIHICGSAVDAGACWRYVPGQSQTTIARSMYGHSEGGLLVYGDYLLRIAGYTEKTEAYAVGDQFWSDFNADLPFVLSQFATLVFGQSIFIFGGYSGATFETENAILRYDDSMRKWDQVGEMAHKRRNFAVVQEENFVYIAGGEDFNLPFEVFDTETFETSTLESMSQNFYYAQIIPEEFLNCLVRE</sequence>
<dbReference type="EMBL" id="FN653017">
    <property type="protein sequence ID" value="CBY21538.1"/>
    <property type="molecule type" value="Genomic_DNA"/>
</dbReference>
<dbReference type="SUPFAM" id="SSF117281">
    <property type="entry name" value="Kelch motif"/>
    <property type="match status" value="1"/>
</dbReference>
<gene>
    <name evidence="3" type="ORF">GSOID_T00009308001</name>
</gene>
<keyword evidence="2" id="KW-0677">Repeat</keyword>
<dbReference type="Proteomes" id="UP000001307">
    <property type="component" value="Unassembled WGS sequence"/>
</dbReference>
<accession>E4WUK8</accession>
<dbReference type="InterPro" id="IPR006652">
    <property type="entry name" value="Kelch_1"/>
</dbReference>
<dbReference type="PANTHER" id="PTHR46344">
    <property type="entry name" value="OS02G0202900 PROTEIN"/>
    <property type="match status" value="1"/>
</dbReference>
<proteinExistence type="predicted"/>
<dbReference type="InParanoid" id="E4WUK8"/>
<dbReference type="OrthoDB" id="191037at2759"/>
<reference evidence="3" key="1">
    <citation type="journal article" date="2010" name="Science">
        <title>Plasticity of animal genome architecture unmasked by rapid evolution of a pelagic tunicate.</title>
        <authorList>
            <person name="Denoeud F."/>
            <person name="Henriet S."/>
            <person name="Mungpakdee S."/>
            <person name="Aury J.M."/>
            <person name="Da Silva C."/>
            <person name="Brinkmann H."/>
            <person name="Mikhaleva J."/>
            <person name="Olsen L.C."/>
            <person name="Jubin C."/>
            <person name="Canestro C."/>
            <person name="Bouquet J.M."/>
            <person name="Danks G."/>
            <person name="Poulain J."/>
            <person name="Campsteijn C."/>
            <person name="Adamski M."/>
            <person name="Cross I."/>
            <person name="Yadetie F."/>
            <person name="Muffato M."/>
            <person name="Louis A."/>
            <person name="Butcher S."/>
            <person name="Tsagkogeorga G."/>
            <person name="Konrad A."/>
            <person name="Singh S."/>
            <person name="Jensen M.F."/>
            <person name="Cong E.H."/>
            <person name="Eikeseth-Otteraa H."/>
            <person name="Noel B."/>
            <person name="Anthouard V."/>
            <person name="Porcel B.M."/>
            <person name="Kachouri-Lafond R."/>
            <person name="Nishino A."/>
            <person name="Ugolini M."/>
            <person name="Chourrout P."/>
            <person name="Nishida H."/>
            <person name="Aasland R."/>
            <person name="Huzurbazar S."/>
            <person name="Westhof E."/>
            <person name="Delsuc F."/>
            <person name="Lehrach H."/>
            <person name="Reinhardt R."/>
            <person name="Weissenbach J."/>
            <person name="Roy S.W."/>
            <person name="Artiguenave F."/>
            <person name="Postlethwait J.H."/>
            <person name="Manak J.R."/>
            <person name="Thompson E.M."/>
            <person name="Jaillon O."/>
            <person name="Du Pasquier L."/>
            <person name="Boudinot P."/>
            <person name="Liberles D.A."/>
            <person name="Volff J.N."/>
            <person name="Philippe H."/>
            <person name="Lenhard B."/>
            <person name="Roest Crollius H."/>
            <person name="Wincker P."/>
            <person name="Chourrout D."/>
        </authorList>
    </citation>
    <scope>NUCLEOTIDE SEQUENCE [LARGE SCALE GENOMIC DNA]</scope>
</reference>
<dbReference type="SMART" id="SM00612">
    <property type="entry name" value="Kelch"/>
    <property type="match status" value="1"/>
</dbReference>
<dbReference type="Gene3D" id="2.120.10.80">
    <property type="entry name" value="Kelch-type beta propeller"/>
    <property type="match status" value="1"/>
</dbReference>
<evidence type="ECO:0000313" key="3">
    <source>
        <dbReference type="EMBL" id="CBY21538.1"/>
    </source>
</evidence>